<dbReference type="HGNC" id="HGNC:6071">
    <property type="gene designation" value="INPP1"/>
</dbReference>
<reference evidence="1 2" key="1">
    <citation type="journal article" date="2001" name="Nature">
        <title>Initial sequencing and analysis of the human genome.</title>
        <authorList>
            <consortium name="International Human Genome Sequencing Consortium"/>
            <person name="Lander E.S."/>
            <person name="Linton L.M."/>
            <person name="Birren B."/>
            <person name="Nusbaum C."/>
            <person name="Zody M.C."/>
            <person name="Baldwin J."/>
            <person name="Devon K."/>
            <person name="Dewar K."/>
            <person name="Doyle M."/>
            <person name="FitzHugh W."/>
            <person name="Funke R."/>
            <person name="Gage D."/>
            <person name="Harris K."/>
            <person name="Heaford A."/>
            <person name="Howland J."/>
            <person name="Kann L."/>
            <person name="Lehoczky J."/>
            <person name="LeVine R."/>
            <person name="McEwan P."/>
            <person name="McKernan K."/>
            <person name="Meldrim J."/>
            <person name="Mesirov J.P."/>
            <person name="Miranda C."/>
            <person name="Morris W."/>
            <person name="Naylor J."/>
            <person name="Raymond C."/>
            <person name="Rosetti M."/>
            <person name="Santos R."/>
            <person name="Sheridan A."/>
            <person name="Sougnez C."/>
            <person name="Stange-Thomann N."/>
            <person name="Stojanovic N."/>
            <person name="Subramanian A."/>
            <person name="Wyman D."/>
            <person name="Rogers J."/>
            <person name="Sulston J."/>
            <person name="Ainscough R."/>
            <person name="Beck S."/>
            <person name="Bentley D."/>
            <person name="Burton J."/>
            <person name="Clee C."/>
            <person name="Carter N."/>
            <person name="Coulson A."/>
            <person name="Deadman R."/>
            <person name="Deloukas P."/>
            <person name="Dunham A."/>
            <person name="Dunham I."/>
            <person name="Durbin R."/>
            <person name="French L."/>
            <person name="Grafham D."/>
            <person name="Gregory S."/>
            <person name="Hubbard T."/>
            <person name="Humphray S."/>
            <person name="Hunt A."/>
            <person name="Jones M."/>
            <person name="Lloyd C."/>
            <person name="McMurray A."/>
            <person name="Matthews L."/>
            <person name="Mercer S."/>
            <person name="Milne S."/>
            <person name="Mullikin J.C."/>
            <person name="Mungall A."/>
            <person name="Plumb R."/>
            <person name="Ross M."/>
            <person name="Shownkeen R."/>
            <person name="Sims S."/>
            <person name="Waterston R.H."/>
            <person name="Wilson R.K."/>
            <person name="Hillier L.W."/>
            <person name="McPherson J.D."/>
            <person name="Marra M.A."/>
            <person name="Mardis E.R."/>
            <person name="Fulton L.A."/>
            <person name="Chinwalla A.T."/>
            <person name="Pepin K.H."/>
            <person name="Gish W.R."/>
            <person name="Chissoe S.L."/>
            <person name="Wendl M.C."/>
            <person name="Delehaunty K.D."/>
            <person name="Miner T.L."/>
            <person name="Delehaunty A."/>
            <person name="Kramer J.B."/>
            <person name="Cook L.L."/>
            <person name="Fulton R.S."/>
            <person name="Johnson D.L."/>
            <person name="Minx P.J."/>
            <person name="Clifton S.W."/>
            <person name="Hawkins T."/>
            <person name="Branscomb E."/>
            <person name="Predki P."/>
            <person name="Richardson P."/>
            <person name="Wenning S."/>
            <person name="Slezak T."/>
            <person name="Doggett N."/>
            <person name="Cheng J.F."/>
            <person name="Olsen A."/>
            <person name="Lucas S."/>
            <person name="Elkin C."/>
            <person name="Uberbacher E."/>
            <person name="Frazier M."/>
            <person name="Gibbs R.A."/>
            <person name="Muzny D.M."/>
            <person name="Scherer S.E."/>
            <person name="Bouck J.B."/>
            <person name="Sodergren E.J."/>
            <person name="Worley K.C."/>
            <person name="Rives C.M."/>
            <person name="Gorrell J.H."/>
            <person name="Metzker M.L."/>
            <person name="Naylor S.L."/>
            <person name="Kucherlapati R.S."/>
            <person name="Nelson D.L."/>
            <person name="Weinstock G.M."/>
            <person name="Sakaki Y."/>
            <person name="Fujiyama A."/>
            <person name="Hattori M."/>
            <person name="Yada T."/>
            <person name="Toyoda A."/>
            <person name="Itoh T."/>
            <person name="Kawagoe C."/>
            <person name="Watanabe H."/>
            <person name="Totoki Y."/>
            <person name="Taylor T."/>
            <person name="Weissenbach J."/>
            <person name="Heilig R."/>
            <person name="Saurin W."/>
            <person name="Artiguenave F."/>
            <person name="Brottier P."/>
            <person name="Bruls T."/>
            <person name="Pelletier E."/>
            <person name="Robert C."/>
            <person name="Wincker P."/>
            <person name="Smith D.R."/>
            <person name="Doucette-Stamm L."/>
            <person name="Rubenfield M."/>
            <person name="Weinstock K."/>
            <person name="Lee H.M."/>
            <person name="Dubois J."/>
            <person name="Rosenthal A."/>
            <person name="Platzer M."/>
            <person name="Nyakatura G."/>
            <person name="Taudien S."/>
            <person name="Rump A."/>
            <person name="Yang H."/>
            <person name="Yu J."/>
            <person name="Wang J."/>
            <person name="Huang G."/>
            <person name="Gu J."/>
            <person name="Hood L."/>
            <person name="Rowen L."/>
            <person name="Madan A."/>
            <person name="Qin S."/>
            <person name="Davis R.W."/>
            <person name="Federspiel N.A."/>
            <person name="Abola A.P."/>
            <person name="Proctor M.J."/>
            <person name="Myers R.M."/>
            <person name="Schmutz J."/>
            <person name="Dickson M."/>
            <person name="Grimwood J."/>
            <person name="Cox D.R."/>
            <person name="Olson M.V."/>
            <person name="Kaul R."/>
            <person name="Raymond C."/>
            <person name="Shimizu N."/>
            <person name="Kawasaki K."/>
            <person name="Minoshima S."/>
            <person name="Evans G.A."/>
            <person name="Athanasiou M."/>
            <person name="Schultz R."/>
            <person name="Roe B.A."/>
            <person name="Chen F."/>
            <person name="Pan H."/>
            <person name="Ramser J."/>
            <person name="Lehrach H."/>
            <person name="Reinhardt R."/>
            <person name="McCombie W.R."/>
            <person name="de la Bastide M."/>
            <person name="Dedhia N."/>
            <person name="Blocker H."/>
            <person name="Hornischer K."/>
            <person name="Nordsiek G."/>
            <person name="Agarwala R."/>
            <person name="Aravind L."/>
            <person name="Bailey J.A."/>
            <person name="Bateman A."/>
            <person name="Batzoglou S."/>
            <person name="Birney E."/>
            <person name="Bork P."/>
            <person name="Brown D.G."/>
            <person name="Burge C.B."/>
            <person name="Cerutti L."/>
            <person name="Chen H.C."/>
            <person name="Church D."/>
            <person name="Clamp M."/>
            <person name="Copley R.R."/>
            <person name="Doerks T."/>
            <person name="Eddy S.R."/>
            <person name="Eichler E.E."/>
            <person name="Furey T.S."/>
            <person name="Galagan J."/>
            <person name="Gilbert J.G."/>
            <person name="Harmon C."/>
            <person name="Hayashizaki Y."/>
            <person name="Haussler D."/>
            <person name="Hermjakob H."/>
            <person name="Hokamp K."/>
            <person name="Jang W."/>
            <person name="Johnson L.S."/>
            <person name="Jones T.A."/>
            <person name="Kasif S."/>
            <person name="Kaspryzk A."/>
            <person name="Kennedy S."/>
            <person name="Kent W.J."/>
            <person name="Kitts P."/>
            <person name="Koonin E.V."/>
            <person name="Korf I."/>
            <person name="Kulp D."/>
            <person name="Lancet D."/>
            <person name="Lowe T.M."/>
            <person name="McLysaght A."/>
            <person name="Mikkelsen T."/>
            <person name="Moran J.V."/>
            <person name="Mulder N."/>
            <person name="Pollara V.J."/>
            <person name="Ponting C.P."/>
            <person name="Schuler G."/>
            <person name="Schultz J."/>
            <person name="Slater G."/>
            <person name="Smit A.F."/>
            <person name="Stupka E."/>
            <person name="Szustakowski J."/>
            <person name="Thierry-Mieg D."/>
            <person name="Thierry-Mieg J."/>
            <person name="Wagner L."/>
            <person name="Wallis J."/>
            <person name="Wheeler R."/>
            <person name="Williams A."/>
            <person name="Wolf Y.I."/>
            <person name="Wolfe K.H."/>
            <person name="Yang S.P."/>
            <person name="Yeh R.F."/>
            <person name="Collins F."/>
            <person name="Guyer M.S."/>
            <person name="Peterson J."/>
            <person name="Felsenfeld A."/>
            <person name="Wetterstrand K.A."/>
            <person name="Patrinos A."/>
            <person name="Morgan M.J."/>
            <person name="de Jong P."/>
            <person name="Catanese J.J."/>
            <person name="Osoegawa K."/>
            <person name="Shizuya H."/>
            <person name="Choi S."/>
            <person name="Chen Y.J."/>
        </authorList>
    </citation>
    <scope>NUCLEOTIDE SEQUENCE [LARGE SCALE GENOMIC DNA]</scope>
</reference>
<proteinExistence type="predicted"/>
<evidence type="ECO:0000313" key="1">
    <source>
        <dbReference type="Ensembl" id="ENSP00000415014.1"/>
    </source>
</evidence>
<dbReference type="VEuPathDB" id="HostDB:ENSG00000151689"/>
<gene>
    <name evidence="1" type="primary">INPP1</name>
</gene>
<dbReference type="ChiTaRS" id="INPP1">
    <property type="organism name" value="human"/>
</dbReference>
<organism evidence="1 2">
    <name type="scientific">Homo sapiens</name>
    <name type="common">Human</name>
    <dbReference type="NCBI Taxonomy" id="9606"/>
    <lineage>
        <taxon>Eukaryota</taxon>
        <taxon>Metazoa</taxon>
        <taxon>Chordata</taxon>
        <taxon>Craniata</taxon>
        <taxon>Vertebrata</taxon>
        <taxon>Euteleostomi</taxon>
        <taxon>Mammalia</taxon>
        <taxon>Eutheria</taxon>
        <taxon>Euarchontoglires</taxon>
        <taxon>Primates</taxon>
        <taxon>Haplorrhini</taxon>
        <taxon>Catarrhini</taxon>
        <taxon>Hominidae</taxon>
        <taxon>Homo</taxon>
    </lineage>
</organism>
<reference evidence="1" key="5">
    <citation type="submission" date="2025-09" db="UniProtKB">
        <authorList>
            <consortium name="Ensembl"/>
        </authorList>
    </citation>
    <scope>IDENTIFICATION</scope>
</reference>
<keyword evidence="2" id="KW-1185">Reference proteome</keyword>
<reference evidence="1 2" key="2">
    <citation type="journal article" date="2004" name="Nature">
        <title>Finishing the euchromatic sequence of the human genome.</title>
        <authorList>
            <consortium name="International Human Genome Sequencing Consortium"/>
        </authorList>
    </citation>
    <scope>NUCLEOTIDE SEQUENCE [LARGE SCALE GENOMIC DNA]</scope>
</reference>
<protein>
    <submittedName>
        <fullName evidence="1">Inositol polyphosphate-1-phosphatase</fullName>
    </submittedName>
</protein>
<reference evidence="1" key="4">
    <citation type="submission" date="2025-08" db="UniProtKB">
        <authorList>
            <consortium name="Ensembl"/>
        </authorList>
    </citation>
    <scope>IDENTIFICATION</scope>
</reference>
<feature type="non-terminal residue" evidence="1">
    <location>
        <position position="9"/>
    </location>
</feature>
<dbReference type="ExpressionAtlas" id="A0A1D5RMQ4">
    <property type="expression patterns" value="baseline and differential"/>
</dbReference>
<dbReference type="OpenTargets" id="ENSG00000151689"/>
<dbReference type="EMBL" id="AC092178">
    <property type="status" value="NOT_ANNOTATED_CDS"/>
    <property type="molecule type" value="Genomic_DNA"/>
</dbReference>
<dbReference type="Antibodypedia" id="34038">
    <property type="antibodies" value="144 antibodies from 22 providers"/>
</dbReference>
<dbReference type="Bgee" id="ENSG00000151689">
    <property type="expression patterns" value="Expressed in sperm and 204 other cell types or tissues"/>
</dbReference>
<dbReference type="Proteomes" id="UP000005640">
    <property type="component" value="Chromosome 2"/>
</dbReference>
<evidence type="ECO:0000313" key="2">
    <source>
        <dbReference type="Proteomes" id="UP000005640"/>
    </source>
</evidence>
<name>A0A1D5RMQ4_HUMAN</name>
<accession>A0A1D5RMQ4</accession>
<sequence length="9" mass="1089">MSDILRELL</sequence>
<dbReference type="GeneTree" id="ENSGT00940000156785"/>
<dbReference type="Ensembl" id="ENST00000430311.5">
    <property type="protein sequence ID" value="ENSP00000415014.1"/>
    <property type="gene ID" value="ENSG00000151689.13"/>
</dbReference>
<dbReference type="OrthoDB" id="9977309at2759"/>
<reference evidence="1 2" key="3">
    <citation type="journal article" date="2005" name="Nature">
        <title>Generation and annotation of the DNA sequences of human chromosomes 2 and 4.</title>
        <authorList>
            <person name="Hillier L.W."/>
            <person name="Graves T.A."/>
            <person name="Fulton R.S."/>
            <person name="Fulton L.A."/>
            <person name="Pepin K.H."/>
            <person name="Minx P."/>
            <person name="Wagner-McPherson C."/>
            <person name="Layman D."/>
            <person name="Wylie K."/>
            <person name="Sekhon M."/>
            <person name="Becker M.C."/>
            <person name="Fewell G.A."/>
            <person name="Delehaunty K.D."/>
            <person name="Miner T.L."/>
            <person name="Nash W.E."/>
            <person name="Kremitzki C."/>
            <person name="Oddy L."/>
            <person name="Du H."/>
            <person name="Sun H."/>
            <person name="Bradshaw-Cordum H."/>
            <person name="Ali J."/>
            <person name="Carter J."/>
            <person name="Cordes M."/>
            <person name="Harris A."/>
            <person name="Isak A."/>
            <person name="van Brunt A."/>
            <person name="Nguyen C."/>
            <person name="Du F."/>
            <person name="Courtney L."/>
            <person name="Kalicki J."/>
            <person name="Ozersky P."/>
            <person name="Abbott S."/>
            <person name="Armstrong J."/>
            <person name="Belter E.A."/>
            <person name="Caruso L."/>
            <person name="Cedroni M."/>
            <person name="Cotton M."/>
            <person name="Davidson T."/>
            <person name="Desai A."/>
            <person name="Elliott G."/>
            <person name="Erb T."/>
            <person name="Fronick C."/>
            <person name="Gaige T."/>
            <person name="Haakenson W."/>
            <person name="Haglund K."/>
            <person name="Holmes A."/>
            <person name="Harkins R."/>
            <person name="Kim K."/>
            <person name="Kruchowski S.S."/>
            <person name="Strong C.M."/>
            <person name="Grewal N."/>
            <person name="Goyea E."/>
            <person name="Hou S."/>
            <person name="Levy A."/>
            <person name="Martinka S."/>
            <person name="Mead K."/>
            <person name="McLellan M.D."/>
            <person name="Meyer R."/>
            <person name="Randall-Maher J."/>
            <person name="Tomlinson C."/>
            <person name="Dauphin-Kohlberg S."/>
            <person name="Kozlowicz-Reilly A."/>
            <person name="Shah N."/>
            <person name="Swearengen-Shahid S."/>
            <person name="Snider J."/>
            <person name="Strong J.T."/>
            <person name="Thompson J."/>
            <person name="Yoakum M."/>
            <person name="Leonard S."/>
            <person name="Pearman C."/>
            <person name="Trani L."/>
            <person name="Radionenko M."/>
            <person name="Waligorski J.E."/>
            <person name="Wang C."/>
            <person name="Rock S.M."/>
            <person name="Tin-Wollam A.M."/>
            <person name="Maupin R."/>
            <person name="Latreille P."/>
            <person name="Wendl M.C."/>
            <person name="Yang S.P."/>
            <person name="Pohl C."/>
            <person name="Wallis J.W."/>
            <person name="Spieth J."/>
            <person name="Bieri T.A."/>
            <person name="Berkowicz N."/>
            <person name="Nelson J.O."/>
            <person name="Osborne J."/>
            <person name="Ding L."/>
            <person name="Meyer R."/>
            <person name="Sabo A."/>
            <person name="Shotland Y."/>
            <person name="Sinha P."/>
            <person name="Wohldmann P.E."/>
            <person name="Cook L.L."/>
            <person name="Hickenbotham M.T."/>
            <person name="Eldred J."/>
            <person name="Williams D."/>
            <person name="Jones T.A."/>
            <person name="She X."/>
            <person name="Ciccarelli F.D."/>
            <person name="Izaurralde E."/>
            <person name="Taylor J."/>
            <person name="Schmutz J."/>
            <person name="Myers R.M."/>
            <person name="Cox D.R."/>
            <person name="Huang X."/>
            <person name="McPherson J.D."/>
            <person name="Mardis E.R."/>
            <person name="Clifton S.W."/>
            <person name="Warren W.C."/>
            <person name="Chinwalla A.T."/>
            <person name="Eddy S.R."/>
            <person name="Marra M.A."/>
            <person name="Ovcharenko I."/>
            <person name="Furey T.S."/>
            <person name="Miller W."/>
            <person name="Eichler E.E."/>
            <person name="Bork P."/>
            <person name="Suyama M."/>
            <person name="Torrents D."/>
            <person name="Waterston R.H."/>
            <person name="Wilson R.K."/>
        </authorList>
    </citation>
    <scope>NUCLEOTIDE SEQUENCE [LARGE SCALE GENOMIC DNA]</scope>
</reference>
<dbReference type="Ensembl" id="ENST00000430311.5">
    <property type="protein sequence ID" value="ENSP00000415014.1"/>
    <property type="gene ID" value="ENSG00000151689.14"/>
</dbReference>